<comment type="caution">
    <text evidence="2">The sequence shown here is derived from an EMBL/GenBank/DDBJ whole genome shotgun (WGS) entry which is preliminary data.</text>
</comment>
<protein>
    <submittedName>
        <fullName evidence="2">Uncharacterized protein</fullName>
    </submittedName>
</protein>
<dbReference type="Proteomes" id="UP000178450">
    <property type="component" value="Unassembled WGS sequence"/>
</dbReference>
<proteinExistence type="predicted"/>
<accession>A0A1F7KAZ4</accession>
<evidence type="ECO:0000256" key="1">
    <source>
        <dbReference type="SAM" id="Phobius"/>
    </source>
</evidence>
<dbReference type="AlphaFoldDB" id="A0A1F7KAZ4"/>
<keyword evidence="1" id="KW-1133">Transmembrane helix</keyword>
<sequence>MEIKKVKNNTELFVFSLVFLLTVVAWIIVEIYHIEQNKKFSVEYLTSMNLEIERLPSLKILDQLRNKQ</sequence>
<gene>
    <name evidence="2" type="ORF">A2209_00410</name>
</gene>
<evidence type="ECO:0000313" key="3">
    <source>
        <dbReference type="Proteomes" id="UP000178450"/>
    </source>
</evidence>
<dbReference type="EMBL" id="MGBG01000012">
    <property type="protein sequence ID" value="OGK65019.1"/>
    <property type="molecule type" value="Genomic_DNA"/>
</dbReference>
<reference evidence="2 3" key="1">
    <citation type="journal article" date="2016" name="Nat. Commun.">
        <title>Thousands of microbial genomes shed light on interconnected biogeochemical processes in an aquifer system.</title>
        <authorList>
            <person name="Anantharaman K."/>
            <person name="Brown C.T."/>
            <person name="Hug L.A."/>
            <person name="Sharon I."/>
            <person name="Castelle C.J."/>
            <person name="Probst A.J."/>
            <person name="Thomas B.C."/>
            <person name="Singh A."/>
            <person name="Wilkins M.J."/>
            <person name="Karaoz U."/>
            <person name="Brodie E.L."/>
            <person name="Williams K.H."/>
            <person name="Hubbard S.S."/>
            <person name="Banfield J.F."/>
        </authorList>
    </citation>
    <scope>NUCLEOTIDE SEQUENCE [LARGE SCALE GENOMIC DNA]</scope>
</reference>
<keyword evidence="1" id="KW-0472">Membrane</keyword>
<organism evidence="2 3">
    <name type="scientific">Candidatus Roizmanbacteria bacterium RIFOXYA1_FULL_41_12</name>
    <dbReference type="NCBI Taxonomy" id="1802082"/>
    <lineage>
        <taxon>Bacteria</taxon>
        <taxon>Candidatus Roizmaniibacteriota</taxon>
    </lineage>
</organism>
<feature type="transmembrane region" description="Helical" evidence="1">
    <location>
        <begin position="12"/>
        <end position="34"/>
    </location>
</feature>
<name>A0A1F7KAZ4_9BACT</name>
<evidence type="ECO:0000313" key="2">
    <source>
        <dbReference type="EMBL" id="OGK65019.1"/>
    </source>
</evidence>
<keyword evidence="1" id="KW-0812">Transmembrane</keyword>